<dbReference type="CDD" id="cd06445">
    <property type="entry name" value="ATase"/>
    <property type="match status" value="1"/>
</dbReference>
<evidence type="ECO:0000256" key="6">
    <source>
        <dbReference type="ARBA" id="ARBA00022763"/>
    </source>
</evidence>
<keyword evidence="11" id="KW-1185">Reference proteome</keyword>
<comment type="catalytic activity">
    <reaction evidence="8">
        <text>a 6-O-methyl-2'-deoxyguanosine in DNA + L-cysteinyl-[protein] = S-methyl-L-cysteinyl-[protein] + a 2'-deoxyguanosine in DNA</text>
        <dbReference type="Rhea" id="RHEA:24000"/>
        <dbReference type="Rhea" id="RHEA-COMP:10131"/>
        <dbReference type="Rhea" id="RHEA-COMP:10132"/>
        <dbReference type="Rhea" id="RHEA-COMP:11367"/>
        <dbReference type="Rhea" id="RHEA-COMP:11368"/>
        <dbReference type="ChEBI" id="CHEBI:29950"/>
        <dbReference type="ChEBI" id="CHEBI:82612"/>
        <dbReference type="ChEBI" id="CHEBI:85445"/>
        <dbReference type="ChEBI" id="CHEBI:85448"/>
        <dbReference type="EC" id="2.1.1.63"/>
    </reaction>
</comment>
<evidence type="ECO:0000256" key="4">
    <source>
        <dbReference type="ARBA" id="ARBA00022603"/>
    </source>
</evidence>
<dbReference type="InterPro" id="IPR036217">
    <property type="entry name" value="MethylDNA_cys_MeTrfase_DNAb"/>
</dbReference>
<evidence type="ECO:0000256" key="3">
    <source>
        <dbReference type="ARBA" id="ARBA00011918"/>
    </source>
</evidence>
<organism evidence="10 11">
    <name type="scientific">Lactobacillus porci</name>
    <dbReference type="NCBI Taxonomy" id="2012477"/>
    <lineage>
        <taxon>Bacteria</taxon>
        <taxon>Bacillati</taxon>
        <taxon>Bacillota</taxon>
        <taxon>Bacilli</taxon>
        <taxon>Lactobacillales</taxon>
        <taxon>Lactobacillaceae</taxon>
        <taxon>Lactobacillus</taxon>
    </lineage>
</organism>
<dbReference type="GO" id="GO:0032259">
    <property type="term" value="P:methylation"/>
    <property type="evidence" value="ECO:0007669"/>
    <property type="project" value="UniProtKB-KW"/>
</dbReference>
<proteinExistence type="inferred from homology"/>
<dbReference type="Proteomes" id="UP000438120">
    <property type="component" value="Unassembled WGS sequence"/>
</dbReference>
<keyword evidence="7" id="KW-0234">DNA repair</keyword>
<evidence type="ECO:0000313" key="10">
    <source>
        <dbReference type="EMBL" id="MST87624.1"/>
    </source>
</evidence>
<gene>
    <name evidence="10" type="ORF">FYJ62_08325</name>
</gene>
<evidence type="ECO:0000259" key="9">
    <source>
        <dbReference type="Pfam" id="PF01035"/>
    </source>
</evidence>
<dbReference type="PANTHER" id="PTHR10815:SF13">
    <property type="entry name" value="METHYLATED-DNA--PROTEIN-CYSTEINE METHYLTRANSFERASE"/>
    <property type="match status" value="1"/>
</dbReference>
<dbReference type="InterPro" id="IPR014048">
    <property type="entry name" value="MethylDNA_cys_MeTrfase_DNA-bd"/>
</dbReference>
<dbReference type="EC" id="2.1.1.63" evidence="3"/>
<protein>
    <recommendedName>
        <fullName evidence="3">methylated-DNA--[protein]-cysteine S-methyltransferase</fullName>
        <ecNumber evidence="3">2.1.1.63</ecNumber>
    </recommendedName>
</protein>
<sequence length="145" mass="16034">MMLRGGEAGLVSAEFVAEAEGAASSNRQRDLPRPLKEATAWLEAYFEGRELQRPKLHASGTAFQIAVWDQLLQVPYGQTVTYQDLADRLHTAPRAIGGAVGRNPLALFIPCHRVVGSRGQLTGYAWGLERKQWLLDHERSALVIL</sequence>
<feature type="domain" description="Methylated-DNA-[protein]-cysteine S-methyltransferase DNA binding" evidence="9">
    <location>
        <begin position="62"/>
        <end position="139"/>
    </location>
</feature>
<dbReference type="GO" id="GO:0006281">
    <property type="term" value="P:DNA repair"/>
    <property type="evidence" value="ECO:0007669"/>
    <property type="project" value="UniProtKB-KW"/>
</dbReference>
<dbReference type="Pfam" id="PF01035">
    <property type="entry name" value="DNA_binding_1"/>
    <property type="match status" value="1"/>
</dbReference>
<dbReference type="InterPro" id="IPR036388">
    <property type="entry name" value="WH-like_DNA-bd_sf"/>
</dbReference>
<comment type="catalytic activity">
    <reaction evidence="1">
        <text>a 4-O-methyl-thymidine in DNA + L-cysteinyl-[protein] = a thymidine in DNA + S-methyl-L-cysteinyl-[protein]</text>
        <dbReference type="Rhea" id="RHEA:53428"/>
        <dbReference type="Rhea" id="RHEA-COMP:10131"/>
        <dbReference type="Rhea" id="RHEA-COMP:10132"/>
        <dbReference type="Rhea" id="RHEA-COMP:13555"/>
        <dbReference type="Rhea" id="RHEA-COMP:13556"/>
        <dbReference type="ChEBI" id="CHEBI:29950"/>
        <dbReference type="ChEBI" id="CHEBI:82612"/>
        <dbReference type="ChEBI" id="CHEBI:137386"/>
        <dbReference type="ChEBI" id="CHEBI:137387"/>
        <dbReference type="EC" id="2.1.1.63"/>
    </reaction>
</comment>
<dbReference type="InterPro" id="IPR036631">
    <property type="entry name" value="MGMT_N_sf"/>
</dbReference>
<dbReference type="GO" id="GO:0003908">
    <property type="term" value="F:methylated-DNA-[protein]-cysteine S-methyltransferase activity"/>
    <property type="evidence" value="ECO:0007669"/>
    <property type="project" value="UniProtKB-EC"/>
</dbReference>
<evidence type="ECO:0000256" key="1">
    <source>
        <dbReference type="ARBA" id="ARBA00001286"/>
    </source>
</evidence>
<dbReference type="AlphaFoldDB" id="A0A6A8MFM1"/>
<dbReference type="PROSITE" id="PS00374">
    <property type="entry name" value="MGMT"/>
    <property type="match status" value="1"/>
</dbReference>
<comment type="similarity">
    <text evidence="2">Belongs to the MGMT family.</text>
</comment>
<keyword evidence="6" id="KW-0227">DNA damage</keyword>
<name>A0A6A8MFM1_9LACO</name>
<dbReference type="PANTHER" id="PTHR10815">
    <property type="entry name" value="METHYLATED-DNA--PROTEIN-CYSTEINE METHYLTRANSFERASE"/>
    <property type="match status" value="1"/>
</dbReference>
<dbReference type="InterPro" id="IPR001497">
    <property type="entry name" value="MethylDNA_cys_MeTrfase_AS"/>
</dbReference>
<comment type="caution">
    <text evidence="10">The sequence shown here is derived from an EMBL/GenBank/DDBJ whole genome shotgun (WGS) entry which is preliminary data.</text>
</comment>
<dbReference type="EMBL" id="VUMX01000025">
    <property type="protein sequence ID" value="MST87624.1"/>
    <property type="molecule type" value="Genomic_DNA"/>
</dbReference>
<evidence type="ECO:0000256" key="8">
    <source>
        <dbReference type="ARBA" id="ARBA00049348"/>
    </source>
</evidence>
<evidence type="ECO:0000313" key="11">
    <source>
        <dbReference type="Proteomes" id="UP000438120"/>
    </source>
</evidence>
<dbReference type="SUPFAM" id="SSF53155">
    <property type="entry name" value="Methylated DNA-protein cysteine methyltransferase domain"/>
    <property type="match status" value="1"/>
</dbReference>
<keyword evidence="4 10" id="KW-0489">Methyltransferase</keyword>
<dbReference type="OrthoDB" id="9802228at2"/>
<keyword evidence="5 10" id="KW-0808">Transferase</keyword>
<accession>A0A6A8MFM1</accession>
<evidence type="ECO:0000256" key="5">
    <source>
        <dbReference type="ARBA" id="ARBA00022679"/>
    </source>
</evidence>
<evidence type="ECO:0000256" key="2">
    <source>
        <dbReference type="ARBA" id="ARBA00008711"/>
    </source>
</evidence>
<evidence type="ECO:0000256" key="7">
    <source>
        <dbReference type="ARBA" id="ARBA00023204"/>
    </source>
</evidence>
<dbReference type="NCBIfam" id="TIGR00589">
    <property type="entry name" value="ogt"/>
    <property type="match status" value="1"/>
</dbReference>
<dbReference type="SUPFAM" id="SSF46767">
    <property type="entry name" value="Methylated DNA-protein cysteine methyltransferase, C-terminal domain"/>
    <property type="match status" value="1"/>
</dbReference>
<reference evidence="10 11" key="1">
    <citation type="submission" date="2019-08" db="EMBL/GenBank/DDBJ databases">
        <title>In-depth cultivation of the pig gut microbiome towards novel bacterial diversity and tailored functional studies.</title>
        <authorList>
            <person name="Wylensek D."/>
            <person name="Hitch T.C.A."/>
            <person name="Clavel T."/>
        </authorList>
    </citation>
    <scope>NUCLEOTIDE SEQUENCE [LARGE SCALE GENOMIC DNA]</scope>
    <source>
        <strain evidence="10 11">Bifido-178-WT-2B</strain>
    </source>
</reference>
<dbReference type="Gene3D" id="1.10.10.10">
    <property type="entry name" value="Winged helix-like DNA-binding domain superfamily/Winged helix DNA-binding domain"/>
    <property type="match status" value="1"/>
</dbReference>
<dbReference type="FunFam" id="1.10.10.10:FF:000214">
    <property type="entry name" value="Methylated-DNA--protein-cysteine methyltransferase"/>
    <property type="match status" value="1"/>
</dbReference>